<dbReference type="EMBL" id="MZXW01000013">
    <property type="protein sequence ID" value="RXT50554.1"/>
    <property type="molecule type" value="Genomic_DNA"/>
</dbReference>
<accession>A0A4Q1VJ22</accession>
<dbReference type="InterPro" id="IPR016181">
    <property type="entry name" value="Acyl_CoA_acyltransferase"/>
</dbReference>
<proteinExistence type="predicted"/>
<gene>
    <name evidence="2" type="ORF">B5V03_06050</name>
</gene>
<sequence length="168" mass="18650">MTKPHWRPARVSDLPAISAIATRIHPGLPERPDVFAEKMRLYPEGCRVLIADDEIVGYGLAHPWRQHRIPLLDDFLERLPVDADCLYVHDVAVLPDFRGGASRAYVADIEGLARASGIAMLALVSVYATRPLWERLGFRPVTADAELRAKLASYGDSATYMLRDLAAT</sequence>
<dbReference type="AlphaFoldDB" id="A0A4Q1VJ22"/>
<keyword evidence="3" id="KW-1185">Reference proteome</keyword>
<dbReference type="SUPFAM" id="SSF55729">
    <property type="entry name" value="Acyl-CoA N-acyltransferases (Nat)"/>
    <property type="match status" value="1"/>
</dbReference>
<dbReference type="InterPro" id="IPR000182">
    <property type="entry name" value="GNAT_dom"/>
</dbReference>
<evidence type="ECO:0000259" key="1">
    <source>
        <dbReference type="PROSITE" id="PS51186"/>
    </source>
</evidence>
<evidence type="ECO:0000313" key="3">
    <source>
        <dbReference type="Proteomes" id="UP000290819"/>
    </source>
</evidence>
<protein>
    <submittedName>
        <fullName evidence="2">GNAT family N-acetyltransferase</fullName>
    </submittedName>
</protein>
<organism evidence="2 3">
    <name type="scientific">Bradyrhizobium betae</name>
    <dbReference type="NCBI Taxonomy" id="244734"/>
    <lineage>
        <taxon>Bacteria</taxon>
        <taxon>Pseudomonadati</taxon>
        <taxon>Pseudomonadota</taxon>
        <taxon>Alphaproteobacteria</taxon>
        <taxon>Hyphomicrobiales</taxon>
        <taxon>Nitrobacteraceae</taxon>
        <taxon>Bradyrhizobium</taxon>
    </lineage>
</organism>
<name>A0A4Q1VJ22_9BRAD</name>
<evidence type="ECO:0000313" key="2">
    <source>
        <dbReference type="EMBL" id="RXT50554.1"/>
    </source>
</evidence>
<dbReference type="PROSITE" id="PS51186">
    <property type="entry name" value="GNAT"/>
    <property type="match status" value="1"/>
</dbReference>
<feature type="domain" description="N-acetyltransferase" evidence="1">
    <location>
        <begin position="4"/>
        <end position="166"/>
    </location>
</feature>
<dbReference type="Proteomes" id="UP000290819">
    <property type="component" value="Unassembled WGS sequence"/>
</dbReference>
<comment type="caution">
    <text evidence="2">The sequence shown here is derived from an EMBL/GenBank/DDBJ whole genome shotgun (WGS) entry which is preliminary data.</text>
</comment>
<dbReference type="Pfam" id="PF00583">
    <property type="entry name" value="Acetyltransf_1"/>
    <property type="match status" value="1"/>
</dbReference>
<reference evidence="2 3" key="1">
    <citation type="submission" date="2017-03" db="EMBL/GenBank/DDBJ databases">
        <authorList>
            <person name="Safronova V.I."/>
            <person name="Sazanova A.L."/>
            <person name="Chirak E.R."/>
        </authorList>
    </citation>
    <scope>NUCLEOTIDE SEQUENCE [LARGE SCALE GENOMIC DNA]</scope>
    <source>
        <strain evidence="2 3">Opo-243</strain>
    </source>
</reference>
<dbReference type="GO" id="GO:0016747">
    <property type="term" value="F:acyltransferase activity, transferring groups other than amino-acyl groups"/>
    <property type="evidence" value="ECO:0007669"/>
    <property type="project" value="InterPro"/>
</dbReference>
<dbReference type="CDD" id="cd04301">
    <property type="entry name" value="NAT_SF"/>
    <property type="match status" value="1"/>
</dbReference>
<keyword evidence="2" id="KW-0808">Transferase</keyword>
<dbReference type="Gene3D" id="3.40.630.30">
    <property type="match status" value="1"/>
</dbReference>
<dbReference type="RefSeq" id="WP_164987820.1">
    <property type="nucleotide sequence ID" value="NZ_MZXW01000013.1"/>
</dbReference>